<evidence type="ECO:0000313" key="1">
    <source>
        <dbReference type="EMBL" id="MEJ8811160.1"/>
    </source>
</evidence>
<dbReference type="Pfam" id="PF10460">
    <property type="entry name" value="Peptidase_M30"/>
    <property type="match status" value="1"/>
</dbReference>
<keyword evidence="2" id="KW-1185">Reference proteome</keyword>
<dbReference type="EMBL" id="JBBKZU010000003">
    <property type="protein sequence ID" value="MEJ8811160.1"/>
    <property type="molecule type" value="Genomic_DNA"/>
</dbReference>
<organism evidence="1 2">
    <name type="scientific">Variovorax ureilyticus</name>
    <dbReference type="NCBI Taxonomy" id="1836198"/>
    <lineage>
        <taxon>Bacteria</taxon>
        <taxon>Pseudomonadati</taxon>
        <taxon>Pseudomonadota</taxon>
        <taxon>Betaproteobacteria</taxon>
        <taxon>Burkholderiales</taxon>
        <taxon>Comamonadaceae</taxon>
        <taxon>Variovorax</taxon>
    </lineage>
</organism>
<accession>A0ABU8VDS4</accession>
<evidence type="ECO:0000313" key="2">
    <source>
        <dbReference type="Proteomes" id="UP001365846"/>
    </source>
</evidence>
<comment type="caution">
    <text evidence="1">The sequence shown here is derived from an EMBL/GenBank/DDBJ whole genome shotgun (WGS) entry which is preliminary data.</text>
</comment>
<sequence length="567" mass="59819">MKRSKSRTESVFETTAALMLALSLSACGGGGGGGGGGYIPSGTTATSSGDVKSDGSNAVKASCVNCAAINDSTYAGSGTGVWQAANGSSVPVDMPLSISGLNGQTVTLVFTNESTTAEALPGLVVRSSSEIATTINKASVQQPIDEDDAAKGAIREFNRSGFGKLLDPASKASPGVMKSMAPSAAYAVADQRSIFLYDHTQRTVQLAAQRTTGDGTLVNVWVQTGELDAARVSSALAARMLDKFATQGGIYDMLVRVGGPLWGEHGMSQLIAGSGQPLDIFIVNFKPDHQPYGLVGYFWGLNNFKTGSGDLAYSNESLSLYLDSESLYLDGENGVKQIATVMAHEGMHMQNFYRRGVKMGSDYTYDTWLEEMSALMMEDWASFNIDPSHNAIRDSRYPYYLSYNGAGSYNCGLTEWTPMGATCESYAVTGSFGGFLNRQLGLDFYKALLASSGAKDSTEILDKAIKSRRPDSSVGQELRRFAAASAGLIPLGAGIAEYSMPARIEDVFNLPAIDPASLGSGNRKLPQAAPSLLQALASFPVIRSNVAGTYSEAVRVPPGTTLSVIIN</sequence>
<dbReference type="InterPro" id="IPR019501">
    <property type="entry name" value="Peptidase_M30_hyicolysin"/>
</dbReference>
<dbReference type="RefSeq" id="WP_340356472.1">
    <property type="nucleotide sequence ID" value="NZ_JBBKZU010000003.1"/>
</dbReference>
<protein>
    <submittedName>
        <fullName evidence="1">Hemagglutinin</fullName>
    </submittedName>
</protein>
<name>A0ABU8VDS4_9BURK</name>
<gene>
    <name evidence="1" type="ORF">WKW77_08785</name>
</gene>
<dbReference type="Proteomes" id="UP001365846">
    <property type="component" value="Unassembled WGS sequence"/>
</dbReference>
<dbReference type="PROSITE" id="PS51257">
    <property type="entry name" value="PROKAR_LIPOPROTEIN"/>
    <property type="match status" value="1"/>
</dbReference>
<proteinExistence type="predicted"/>
<reference evidence="1 2" key="1">
    <citation type="submission" date="2024-03" db="EMBL/GenBank/DDBJ databases">
        <title>Novel species of the genus Variovorax.</title>
        <authorList>
            <person name="Liu Q."/>
            <person name="Xin Y.-H."/>
        </authorList>
    </citation>
    <scope>NUCLEOTIDE SEQUENCE [LARGE SCALE GENOMIC DNA]</scope>
    <source>
        <strain evidence="1 2">KACC 18899</strain>
    </source>
</reference>